<keyword evidence="6" id="KW-0963">Cytoplasm</keyword>
<dbReference type="SUPFAM" id="SSF50249">
    <property type="entry name" value="Nucleic acid-binding proteins"/>
    <property type="match status" value="1"/>
</dbReference>
<dbReference type="GO" id="GO:0000049">
    <property type="term" value="F:tRNA binding"/>
    <property type="evidence" value="ECO:0007669"/>
    <property type="project" value="UniProtKB-KW"/>
</dbReference>
<evidence type="ECO:0000256" key="9">
    <source>
        <dbReference type="ARBA" id="ARBA00022741"/>
    </source>
</evidence>
<evidence type="ECO:0000313" key="18">
    <source>
        <dbReference type="Proteomes" id="UP000197679"/>
    </source>
</evidence>
<protein>
    <recommendedName>
        <fullName evidence="5">Methionine--tRNA ligase</fullName>
        <ecNumber evidence="4">6.1.1.10</ecNumber>
    </recommendedName>
    <alternativeName>
        <fullName evidence="14">Methionyl-tRNA synthetase</fullName>
    </alternativeName>
</protein>
<dbReference type="GO" id="GO:0004825">
    <property type="term" value="F:methionine-tRNA ligase activity"/>
    <property type="evidence" value="ECO:0007669"/>
    <property type="project" value="UniProtKB-EC"/>
</dbReference>
<accession>A0A218NNM7</accession>
<keyword evidence="12" id="KW-0648">Protein biosynthesis</keyword>
<comment type="function">
    <text evidence="1">Is required not only for elongation of protein synthesis but also for the initiation of all mRNA translation through initiator tRNA(fMet) aminoacylation.</text>
</comment>
<dbReference type="RefSeq" id="WP_088820339.1">
    <property type="nucleotide sequence ID" value="NZ_CP019964.1"/>
</dbReference>
<evidence type="ECO:0000256" key="2">
    <source>
        <dbReference type="ARBA" id="ARBA00004496"/>
    </source>
</evidence>
<dbReference type="Proteomes" id="UP000197679">
    <property type="component" value="Chromosome"/>
</dbReference>
<dbReference type="EC" id="6.1.1.10" evidence="4"/>
<evidence type="ECO:0000256" key="14">
    <source>
        <dbReference type="ARBA" id="ARBA00030904"/>
    </source>
</evidence>
<keyword evidence="18" id="KW-1185">Reference proteome</keyword>
<gene>
    <name evidence="17" type="ORF">Mia14_0784</name>
</gene>
<keyword evidence="9" id="KW-0547">Nucleotide-binding</keyword>
<dbReference type="Pfam" id="PF01588">
    <property type="entry name" value="tRNA_bind"/>
    <property type="match status" value="1"/>
</dbReference>
<keyword evidence="7" id="KW-0820">tRNA-binding</keyword>
<evidence type="ECO:0000256" key="3">
    <source>
        <dbReference type="ARBA" id="ARBA00011738"/>
    </source>
</evidence>
<evidence type="ECO:0000256" key="8">
    <source>
        <dbReference type="ARBA" id="ARBA00022598"/>
    </source>
</evidence>
<keyword evidence="10" id="KW-0067">ATP-binding</keyword>
<evidence type="ECO:0000256" key="15">
    <source>
        <dbReference type="ARBA" id="ARBA00047364"/>
    </source>
</evidence>
<name>A0A218NNM7_9ARCH</name>
<sequence>MATIDDLKKIELRVGTIVDVEVHEKAIKPIYKLKVDLGELGIREIAAGIRDKYSKEDLVNKQIIVVANLEPKDIAGFVSNGMLLAAEDDENISLLTPDRKMKPGSKIR</sequence>
<dbReference type="InterPro" id="IPR051270">
    <property type="entry name" value="Tyrosine-tRNA_ligase_regulator"/>
</dbReference>
<evidence type="ECO:0000259" key="16">
    <source>
        <dbReference type="PROSITE" id="PS50886"/>
    </source>
</evidence>
<evidence type="ECO:0000256" key="5">
    <source>
        <dbReference type="ARBA" id="ARBA00018753"/>
    </source>
</evidence>
<dbReference type="PANTHER" id="PTHR11586">
    <property type="entry name" value="TRNA-AMINOACYLATION COFACTOR ARC1 FAMILY MEMBER"/>
    <property type="match status" value="1"/>
</dbReference>
<dbReference type="AlphaFoldDB" id="A0A218NNM7"/>
<dbReference type="PROSITE" id="PS50886">
    <property type="entry name" value="TRBD"/>
    <property type="match status" value="1"/>
</dbReference>
<dbReference type="EMBL" id="CP019964">
    <property type="protein sequence ID" value="ASI14078.1"/>
    <property type="molecule type" value="Genomic_DNA"/>
</dbReference>
<dbReference type="GO" id="GO:0005737">
    <property type="term" value="C:cytoplasm"/>
    <property type="evidence" value="ECO:0007669"/>
    <property type="project" value="UniProtKB-SubCell"/>
</dbReference>
<dbReference type="NCBIfam" id="NF007494">
    <property type="entry name" value="PRK10089.1-3"/>
    <property type="match status" value="1"/>
</dbReference>
<keyword evidence="11" id="KW-0694">RNA-binding</keyword>
<dbReference type="GeneID" id="33314335"/>
<comment type="catalytic activity">
    <reaction evidence="15">
        <text>tRNA(Met) + L-methionine + ATP = L-methionyl-tRNA(Met) + AMP + diphosphate</text>
        <dbReference type="Rhea" id="RHEA:13481"/>
        <dbReference type="Rhea" id="RHEA-COMP:9667"/>
        <dbReference type="Rhea" id="RHEA-COMP:9698"/>
        <dbReference type="ChEBI" id="CHEBI:30616"/>
        <dbReference type="ChEBI" id="CHEBI:33019"/>
        <dbReference type="ChEBI" id="CHEBI:57844"/>
        <dbReference type="ChEBI" id="CHEBI:78442"/>
        <dbReference type="ChEBI" id="CHEBI:78530"/>
        <dbReference type="ChEBI" id="CHEBI:456215"/>
        <dbReference type="EC" id="6.1.1.10"/>
    </reaction>
</comment>
<proteinExistence type="predicted"/>
<evidence type="ECO:0000256" key="10">
    <source>
        <dbReference type="ARBA" id="ARBA00022840"/>
    </source>
</evidence>
<keyword evidence="8" id="KW-0436">Ligase</keyword>
<dbReference type="KEGG" id="marh:Mia14_0784"/>
<evidence type="ECO:0000256" key="12">
    <source>
        <dbReference type="ARBA" id="ARBA00022917"/>
    </source>
</evidence>
<comment type="subunit">
    <text evidence="3">Homodimer.</text>
</comment>
<organism evidence="17 18">
    <name type="scientific">Candidatus Mancarchaeum acidiphilum</name>
    <dbReference type="NCBI Taxonomy" id="1920749"/>
    <lineage>
        <taxon>Archaea</taxon>
        <taxon>Candidatus Micrarchaeota</taxon>
        <taxon>Candidatus Mancarchaeum</taxon>
    </lineage>
</organism>
<dbReference type="GO" id="GO:0005524">
    <property type="term" value="F:ATP binding"/>
    <property type="evidence" value="ECO:0007669"/>
    <property type="project" value="UniProtKB-KW"/>
</dbReference>
<dbReference type="InterPro" id="IPR002547">
    <property type="entry name" value="tRNA-bd_dom"/>
</dbReference>
<evidence type="ECO:0000313" key="17">
    <source>
        <dbReference type="EMBL" id="ASI14078.1"/>
    </source>
</evidence>
<dbReference type="Gene3D" id="2.40.50.140">
    <property type="entry name" value="Nucleic acid-binding proteins"/>
    <property type="match status" value="1"/>
</dbReference>
<keyword evidence="13" id="KW-0030">Aminoacyl-tRNA synthetase</keyword>
<reference evidence="17 18" key="1">
    <citation type="journal article" date="2017" name="Nat. Commun.">
        <title>'ARMAN' archaea depend on association with euryarchaeal host in culture and in situ.</title>
        <authorList>
            <person name="Golyshina O."/>
            <person name="Toshchakov S."/>
            <person name="Makarova K."/>
            <person name="Gavrilov S."/>
            <person name="Korzhenkov A."/>
            <person name="La Cono V."/>
            <person name="Arcadi E."/>
            <person name="Nechitaylo T."/>
            <person name="Ferrer M."/>
            <person name="Kublanov I."/>
            <person name="Wolf Y."/>
            <person name="Yakimov M."/>
            <person name="Golyshin P."/>
            <person name="Slesarev A."/>
            <person name="Kozyavkin S."/>
        </authorList>
    </citation>
    <scope>NUCLEOTIDE SEQUENCE [LARGE SCALE GENOMIC DNA]</scope>
    <source>
        <strain evidence="17 18">Mia14</strain>
    </source>
</reference>
<evidence type="ECO:0000256" key="11">
    <source>
        <dbReference type="ARBA" id="ARBA00022884"/>
    </source>
</evidence>
<dbReference type="GO" id="GO:0006412">
    <property type="term" value="P:translation"/>
    <property type="evidence" value="ECO:0007669"/>
    <property type="project" value="UniProtKB-KW"/>
</dbReference>
<dbReference type="OrthoDB" id="30609at2157"/>
<feature type="domain" description="TRNA-binding" evidence="16">
    <location>
        <begin position="6"/>
        <end position="108"/>
    </location>
</feature>
<dbReference type="PANTHER" id="PTHR11586:SF37">
    <property type="entry name" value="TRNA-BINDING DOMAIN-CONTAINING PROTEIN"/>
    <property type="match status" value="1"/>
</dbReference>
<dbReference type="InterPro" id="IPR012340">
    <property type="entry name" value="NA-bd_OB-fold"/>
</dbReference>
<dbReference type="CDD" id="cd02798">
    <property type="entry name" value="tRNA_bind_CsaA"/>
    <property type="match status" value="1"/>
</dbReference>
<evidence type="ECO:0000256" key="1">
    <source>
        <dbReference type="ARBA" id="ARBA00003314"/>
    </source>
</evidence>
<comment type="subcellular location">
    <subcellularLocation>
        <location evidence="2">Cytoplasm</location>
    </subcellularLocation>
</comment>
<dbReference type="FunFam" id="2.40.50.140:FF:000042">
    <property type="entry name" value="Methionine--tRNA ligase"/>
    <property type="match status" value="1"/>
</dbReference>
<evidence type="ECO:0000256" key="6">
    <source>
        <dbReference type="ARBA" id="ARBA00022490"/>
    </source>
</evidence>
<evidence type="ECO:0000256" key="4">
    <source>
        <dbReference type="ARBA" id="ARBA00012838"/>
    </source>
</evidence>
<evidence type="ECO:0000256" key="13">
    <source>
        <dbReference type="ARBA" id="ARBA00023146"/>
    </source>
</evidence>
<evidence type="ECO:0000256" key="7">
    <source>
        <dbReference type="ARBA" id="ARBA00022555"/>
    </source>
</evidence>